<keyword evidence="1" id="KW-0328">Glycosyltransferase</keyword>
<dbReference type="SUPFAM" id="SSF53756">
    <property type="entry name" value="UDP-Glycosyltransferase/glycogen phosphorylase"/>
    <property type="match status" value="1"/>
</dbReference>
<evidence type="ECO:0000256" key="2">
    <source>
        <dbReference type="ARBA" id="ARBA00022679"/>
    </source>
</evidence>
<organism evidence="4 5">
    <name type="scientific">Handelsmanbacteria sp. (strain RIFCSPLOWO2_12_FULL_64_10)</name>
    <dbReference type="NCBI Taxonomy" id="1817868"/>
    <lineage>
        <taxon>Bacteria</taxon>
        <taxon>Candidatus Handelsmaniibacteriota</taxon>
    </lineage>
</organism>
<evidence type="ECO:0000313" key="5">
    <source>
        <dbReference type="Proteomes" id="UP000178606"/>
    </source>
</evidence>
<dbReference type="Pfam" id="PF01075">
    <property type="entry name" value="Glyco_transf_9"/>
    <property type="match status" value="1"/>
</dbReference>
<dbReference type="CDD" id="cd03789">
    <property type="entry name" value="GT9_LPS_heptosyltransferase"/>
    <property type="match status" value="1"/>
</dbReference>
<comment type="caution">
    <text evidence="4">The sequence shown here is derived from an EMBL/GenBank/DDBJ whole genome shotgun (WGS) entry which is preliminary data.</text>
</comment>
<proteinExistence type="predicted"/>
<reference evidence="4 5" key="1">
    <citation type="journal article" date="2016" name="Nat. Commun.">
        <title>Thousands of microbial genomes shed light on interconnected biogeochemical processes in an aquifer system.</title>
        <authorList>
            <person name="Anantharaman K."/>
            <person name="Brown C.T."/>
            <person name="Hug L.A."/>
            <person name="Sharon I."/>
            <person name="Castelle C.J."/>
            <person name="Probst A.J."/>
            <person name="Thomas B.C."/>
            <person name="Singh A."/>
            <person name="Wilkins M.J."/>
            <person name="Karaoz U."/>
            <person name="Brodie E.L."/>
            <person name="Williams K.H."/>
            <person name="Hubbard S.S."/>
            <person name="Banfield J.F."/>
        </authorList>
    </citation>
    <scope>NUCLEOTIDE SEQUENCE [LARGE SCALE GENOMIC DNA]</scope>
    <source>
        <strain evidence="5">RIFCSPLOWO2_12_FULL_64_10</strain>
    </source>
</reference>
<dbReference type="PANTHER" id="PTHR30160">
    <property type="entry name" value="TETRAACYLDISACCHARIDE 4'-KINASE-RELATED"/>
    <property type="match status" value="1"/>
</dbReference>
<evidence type="ECO:0000256" key="3">
    <source>
        <dbReference type="SAM" id="MobiDB-lite"/>
    </source>
</evidence>
<dbReference type="Proteomes" id="UP000178606">
    <property type="component" value="Unassembled WGS sequence"/>
</dbReference>
<evidence type="ECO:0000313" key="4">
    <source>
        <dbReference type="EMBL" id="OGG49193.1"/>
    </source>
</evidence>
<dbReference type="EMBL" id="MFKF01000238">
    <property type="protein sequence ID" value="OGG49193.1"/>
    <property type="molecule type" value="Genomic_DNA"/>
</dbReference>
<dbReference type="GO" id="GO:0008713">
    <property type="term" value="F:ADP-heptose-lipopolysaccharide heptosyltransferase activity"/>
    <property type="evidence" value="ECO:0007669"/>
    <property type="project" value="TreeGrafter"/>
</dbReference>
<name>A0A1F6CIW6_HANXR</name>
<sequence length="338" mass="36363">MRRILVIRSGALGDFVLTLPAIRALREAAPRAHVEIVGRTATLEVAHERYYADAIRSIDRADFAPLFAPEGEASPEVVAYLTGFDLILSYLPDRDGLFRRNLERVGVRRLVCGGPIPAPDEVRHIVDRLLEPVEGAGIPVGDRTPRVFLTEEDGRTAEAFLKGRGISEFDPFVVIHPGSGGARKCWPAGRFARVADEVQRTTGARVVVPQGPADEQVVAQMVSEMVVAPVVAGGLPLPVLAGVLARCRAYVGNDSGVTHLSAASGAPVVALFGPTDPRVWGPRGERVRTVQGDAELPEERRLEAIGEEEVIRAVKEIENKPNPPSPFPEGEGGATYCL</sequence>
<accession>A0A1F6CIW6</accession>
<protein>
    <submittedName>
        <fullName evidence="4">Uncharacterized protein</fullName>
    </submittedName>
</protein>
<dbReference type="InterPro" id="IPR051199">
    <property type="entry name" value="LPS_LOS_Heptosyltrfase"/>
</dbReference>
<dbReference type="GO" id="GO:0009244">
    <property type="term" value="P:lipopolysaccharide core region biosynthetic process"/>
    <property type="evidence" value="ECO:0007669"/>
    <property type="project" value="TreeGrafter"/>
</dbReference>
<evidence type="ECO:0000256" key="1">
    <source>
        <dbReference type="ARBA" id="ARBA00022676"/>
    </source>
</evidence>
<gene>
    <name evidence="4" type="ORF">A3F84_07515</name>
</gene>
<dbReference type="AlphaFoldDB" id="A0A1F6CIW6"/>
<keyword evidence="2" id="KW-0808">Transferase</keyword>
<dbReference type="GO" id="GO:0005829">
    <property type="term" value="C:cytosol"/>
    <property type="evidence" value="ECO:0007669"/>
    <property type="project" value="TreeGrafter"/>
</dbReference>
<dbReference type="InterPro" id="IPR002201">
    <property type="entry name" value="Glyco_trans_9"/>
</dbReference>
<dbReference type="Gene3D" id="3.40.50.2000">
    <property type="entry name" value="Glycogen Phosphorylase B"/>
    <property type="match status" value="2"/>
</dbReference>
<feature type="region of interest" description="Disordered" evidence="3">
    <location>
        <begin position="318"/>
        <end position="338"/>
    </location>
</feature>